<comment type="caution">
    <text evidence="3">The sequence shown here is derived from an EMBL/GenBank/DDBJ whole genome shotgun (WGS) entry which is preliminary data.</text>
</comment>
<feature type="compositionally biased region" description="Pro residues" evidence="2">
    <location>
        <begin position="23"/>
        <end position="33"/>
    </location>
</feature>
<dbReference type="Gramene" id="TVU04200">
    <property type="protein sequence ID" value="TVU04200"/>
    <property type="gene ID" value="EJB05_50226"/>
</dbReference>
<dbReference type="AlphaFoldDB" id="A0A5J9SZ21"/>
<protein>
    <submittedName>
        <fullName evidence="3">Uncharacterized protein</fullName>
    </submittedName>
</protein>
<feature type="coiled-coil region" evidence="1">
    <location>
        <begin position="570"/>
        <end position="607"/>
    </location>
</feature>
<feature type="compositionally biased region" description="Polar residues" evidence="2">
    <location>
        <begin position="349"/>
        <end position="359"/>
    </location>
</feature>
<dbReference type="Proteomes" id="UP000324897">
    <property type="component" value="Unassembled WGS sequence"/>
</dbReference>
<feature type="region of interest" description="Disordered" evidence="2">
    <location>
        <begin position="51"/>
        <end position="82"/>
    </location>
</feature>
<reference evidence="3 4" key="1">
    <citation type="journal article" date="2019" name="Sci. Rep.">
        <title>A high-quality genome of Eragrostis curvula grass provides insights into Poaceae evolution and supports new strategies to enhance forage quality.</title>
        <authorList>
            <person name="Carballo J."/>
            <person name="Santos B.A.C.M."/>
            <person name="Zappacosta D."/>
            <person name="Garbus I."/>
            <person name="Selva J.P."/>
            <person name="Gallo C.A."/>
            <person name="Diaz A."/>
            <person name="Albertini E."/>
            <person name="Caccamo M."/>
            <person name="Echenique V."/>
        </authorList>
    </citation>
    <scope>NUCLEOTIDE SEQUENCE [LARGE SCALE GENOMIC DNA]</scope>
    <source>
        <strain evidence="4">cv. Victoria</strain>
        <tissue evidence="3">Leaf</tissue>
    </source>
</reference>
<feature type="non-terminal residue" evidence="3">
    <location>
        <position position="1"/>
    </location>
</feature>
<accession>A0A5J9SZ21</accession>
<feature type="region of interest" description="Disordered" evidence="2">
    <location>
        <begin position="116"/>
        <end position="250"/>
    </location>
</feature>
<evidence type="ECO:0000256" key="1">
    <source>
        <dbReference type="SAM" id="Coils"/>
    </source>
</evidence>
<feature type="compositionally biased region" description="Basic and acidic residues" evidence="2">
    <location>
        <begin position="125"/>
        <end position="140"/>
    </location>
</feature>
<feature type="compositionally biased region" description="Polar residues" evidence="2">
    <location>
        <begin position="233"/>
        <end position="247"/>
    </location>
</feature>
<dbReference type="EMBL" id="RWGY01000087">
    <property type="protein sequence ID" value="TVU04200.1"/>
    <property type="molecule type" value="Genomic_DNA"/>
</dbReference>
<evidence type="ECO:0000313" key="4">
    <source>
        <dbReference type="Proteomes" id="UP000324897"/>
    </source>
</evidence>
<evidence type="ECO:0000256" key="2">
    <source>
        <dbReference type="SAM" id="MobiDB-lite"/>
    </source>
</evidence>
<feature type="compositionally biased region" description="Basic and acidic residues" evidence="2">
    <location>
        <begin position="301"/>
        <end position="316"/>
    </location>
</feature>
<feature type="region of interest" description="Disordered" evidence="2">
    <location>
        <begin position="1"/>
        <end position="37"/>
    </location>
</feature>
<keyword evidence="1" id="KW-0175">Coiled coil</keyword>
<sequence>MENQKSKRALKKGSSSSSHPLVANPPPLAPELPPYHDRAIVEAAPEIPALDVVLPPPEPTDPALPEFIDVSSDDEASGHSRRRYLPNVITGFHDTSPLPEDRQAIFQSIGPDAPMYAIIPPPKKRSGDILDFRSLDKDIDAAIPSEDEVEDQEVPQPNARDDAPTPSPPAGPPPRKKLKKDATEKATSSGKKTRASSRPAAPRPRSLEDHLNIVISTLRPVTDISSIERAPETNPSAATGSTNPSSSEVIPEKVIEPEEGAIEDLGNGLGDNNSEDRLLTPPSKEVESTGLPESAAASTRATERQAEEVARVEAEAPKTNLGEVEGQDIIAGITDDSVNLEKTADTERNTSLLAANPSTGERPGVEEENSQQPNKDALCNQELPHPMEVDHRVPEGEAVVASAEAGIISPVILPESETQNARDSSSHAGNSSELQKLLSDLDEDIRKQKQSESINQAKFHYHHGGLLVSFQEMEKNLAAKEKMLLDLRPHQDRQLAMEEQIAALQAKSREKDALIQKLSSAPEEPDSDLGGLSHSAKEERFYQELSKAVDAETAATKVAQEKDQSLKVALEQISNLRTKFSRKKTQLKEKKQLIAGLEAALKTKEDELSANTLELSAAEVIDYVYPSVELKDEKSSSELLEMMPAELKKHCRFITDMCSSAVLAKVKSHYLGLEESRLLTGYACKRPEALALINEVKATATEMVADLNVDP</sequence>
<name>A0A5J9SZ21_9POAL</name>
<evidence type="ECO:0000313" key="3">
    <source>
        <dbReference type="EMBL" id="TVU04200.1"/>
    </source>
</evidence>
<feature type="region of interest" description="Disordered" evidence="2">
    <location>
        <begin position="262"/>
        <end position="318"/>
    </location>
</feature>
<proteinExistence type="predicted"/>
<keyword evidence="4" id="KW-1185">Reference proteome</keyword>
<organism evidence="3 4">
    <name type="scientific">Eragrostis curvula</name>
    <name type="common">weeping love grass</name>
    <dbReference type="NCBI Taxonomy" id="38414"/>
    <lineage>
        <taxon>Eukaryota</taxon>
        <taxon>Viridiplantae</taxon>
        <taxon>Streptophyta</taxon>
        <taxon>Embryophyta</taxon>
        <taxon>Tracheophyta</taxon>
        <taxon>Spermatophyta</taxon>
        <taxon>Magnoliopsida</taxon>
        <taxon>Liliopsida</taxon>
        <taxon>Poales</taxon>
        <taxon>Poaceae</taxon>
        <taxon>PACMAD clade</taxon>
        <taxon>Chloridoideae</taxon>
        <taxon>Eragrostideae</taxon>
        <taxon>Eragrostidinae</taxon>
        <taxon>Eragrostis</taxon>
    </lineage>
</organism>
<feature type="region of interest" description="Disordered" evidence="2">
    <location>
        <begin position="340"/>
        <end position="381"/>
    </location>
</feature>
<feature type="compositionally biased region" description="Basic residues" evidence="2">
    <location>
        <begin position="1"/>
        <end position="11"/>
    </location>
</feature>
<gene>
    <name evidence="3" type="ORF">EJB05_50226</name>
</gene>